<dbReference type="InterPro" id="IPR037381">
    <property type="entry name" value="RFWD3"/>
</dbReference>
<dbReference type="SUPFAM" id="SSF69322">
    <property type="entry name" value="Tricorn protease domain 2"/>
    <property type="match status" value="1"/>
</dbReference>
<accession>A0A1X0QKD8</accession>
<evidence type="ECO:0000313" key="7">
    <source>
        <dbReference type="Proteomes" id="UP000192501"/>
    </source>
</evidence>
<comment type="caution">
    <text evidence="6">The sequence shown here is derived from an EMBL/GenBank/DDBJ whole genome shotgun (WGS) entry which is preliminary data.</text>
</comment>
<dbReference type="Pfam" id="PF13639">
    <property type="entry name" value="zf-RING_2"/>
    <property type="match status" value="1"/>
</dbReference>
<dbReference type="Gene3D" id="3.30.40.10">
    <property type="entry name" value="Zinc/RING finger domain, C3HC4 (zinc finger)"/>
    <property type="match status" value="1"/>
</dbReference>
<keyword evidence="1" id="KW-0479">Metal-binding</keyword>
<dbReference type="SMART" id="SM00184">
    <property type="entry name" value="RING"/>
    <property type="match status" value="1"/>
</dbReference>
<evidence type="ECO:0000256" key="3">
    <source>
        <dbReference type="ARBA" id="ARBA00022833"/>
    </source>
</evidence>
<gene>
    <name evidence="6" type="primary">RFWD3</name>
    <name evidence="6" type="ORF">A0H76_1926</name>
</gene>
<dbReference type="SUPFAM" id="SSF57850">
    <property type="entry name" value="RING/U-box"/>
    <property type="match status" value="1"/>
</dbReference>
<dbReference type="EMBL" id="LTAI01000048">
    <property type="protein sequence ID" value="ORE00220.1"/>
    <property type="molecule type" value="Genomic_DNA"/>
</dbReference>
<proteinExistence type="predicted"/>
<dbReference type="GO" id="GO:0016567">
    <property type="term" value="P:protein ubiquitination"/>
    <property type="evidence" value="ECO:0007669"/>
    <property type="project" value="InterPro"/>
</dbReference>
<dbReference type="GO" id="GO:0005634">
    <property type="term" value="C:nucleus"/>
    <property type="evidence" value="ECO:0007669"/>
    <property type="project" value="InterPro"/>
</dbReference>
<dbReference type="GO" id="GO:0004842">
    <property type="term" value="F:ubiquitin-protein transferase activity"/>
    <property type="evidence" value="ECO:0007669"/>
    <property type="project" value="InterPro"/>
</dbReference>
<keyword evidence="3" id="KW-0862">Zinc</keyword>
<dbReference type="VEuPathDB" id="MicrosporidiaDB:HERIO_668"/>
<dbReference type="PROSITE" id="PS50089">
    <property type="entry name" value="ZF_RING_2"/>
    <property type="match status" value="1"/>
</dbReference>
<dbReference type="VEuPathDB" id="MicrosporidiaDB:HERIO_667"/>
<dbReference type="PANTHER" id="PTHR16047:SF7">
    <property type="entry name" value="E3 UBIQUITIN-PROTEIN LIGASE RFWD3"/>
    <property type="match status" value="1"/>
</dbReference>
<dbReference type="VEuPathDB" id="MicrosporidiaDB:A0H76_1926"/>
<dbReference type="GO" id="GO:0008270">
    <property type="term" value="F:zinc ion binding"/>
    <property type="evidence" value="ECO:0007669"/>
    <property type="project" value="UniProtKB-KW"/>
</dbReference>
<evidence type="ECO:0000256" key="4">
    <source>
        <dbReference type="PROSITE-ProRule" id="PRU00175"/>
    </source>
</evidence>
<reference evidence="6 7" key="1">
    <citation type="journal article" date="2017" name="Environ. Microbiol.">
        <title>Decay of the glycolytic pathway and adaptation to intranuclear parasitism within Enterocytozoonidae microsporidia.</title>
        <authorList>
            <person name="Wiredu Boakye D."/>
            <person name="Jaroenlak P."/>
            <person name="Prachumwat A."/>
            <person name="Williams T.A."/>
            <person name="Bateman K.S."/>
            <person name="Itsathitphaisarn O."/>
            <person name="Sritunyalucksana K."/>
            <person name="Paszkiewicz K.H."/>
            <person name="Moore K.A."/>
            <person name="Stentiford G.D."/>
            <person name="Williams B.A."/>
        </authorList>
    </citation>
    <scope>NUCLEOTIDE SEQUENCE [LARGE SCALE GENOMIC DNA]</scope>
    <source>
        <strain evidence="7">canceri</strain>
    </source>
</reference>
<dbReference type="InterPro" id="IPR017907">
    <property type="entry name" value="Znf_RING_CS"/>
</dbReference>
<evidence type="ECO:0000313" key="6">
    <source>
        <dbReference type="EMBL" id="ORE00220.1"/>
    </source>
</evidence>
<dbReference type="PROSITE" id="PS00518">
    <property type="entry name" value="ZF_RING_1"/>
    <property type="match status" value="1"/>
</dbReference>
<organism evidence="6 7">
    <name type="scientific">Hepatospora eriocheir</name>
    <dbReference type="NCBI Taxonomy" id="1081669"/>
    <lineage>
        <taxon>Eukaryota</taxon>
        <taxon>Fungi</taxon>
        <taxon>Fungi incertae sedis</taxon>
        <taxon>Microsporidia</taxon>
        <taxon>Hepatosporidae</taxon>
        <taxon>Hepatospora</taxon>
    </lineage>
</organism>
<keyword evidence="2 4" id="KW-0863">Zinc-finger</keyword>
<dbReference type="InterPro" id="IPR001841">
    <property type="entry name" value="Znf_RING"/>
</dbReference>
<dbReference type="AlphaFoldDB" id="A0A1X0QKD8"/>
<evidence type="ECO:0000259" key="5">
    <source>
        <dbReference type="PROSITE" id="PS50089"/>
    </source>
</evidence>
<evidence type="ECO:0000256" key="2">
    <source>
        <dbReference type="ARBA" id="ARBA00022771"/>
    </source>
</evidence>
<name>A0A1X0QKD8_9MICR</name>
<evidence type="ECO:0000256" key="1">
    <source>
        <dbReference type="ARBA" id="ARBA00022723"/>
    </source>
</evidence>
<dbReference type="InterPro" id="IPR013083">
    <property type="entry name" value="Znf_RING/FYVE/PHD"/>
</dbReference>
<dbReference type="GO" id="GO:0036297">
    <property type="term" value="P:interstrand cross-link repair"/>
    <property type="evidence" value="ECO:0007669"/>
    <property type="project" value="InterPro"/>
</dbReference>
<protein>
    <submittedName>
        <fullName evidence="6">RFWD3</fullName>
    </submittedName>
</protein>
<feature type="domain" description="RING-type" evidence="5">
    <location>
        <begin position="7"/>
        <end position="49"/>
    </location>
</feature>
<dbReference type="Proteomes" id="UP000192501">
    <property type="component" value="Unassembled WGS sequence"/>
</dbReference>
<dbReference type="PANTHER" id="PTHR16047">
    <property type="entry name" value="RFWD3 PROTEIN"/>
    <property type="match status" value="1"/>
</dbReference>
<sequence length="434" mass="50918">MVDGKICPICMSEYTNEGDHRIVATKCGHLFCNSCIEAWLISKNKCPKCFLEIERQDCKYIYVESIETIDNSKILEIEDKYKDEIYLLNKRVKVLKNKLLNDSFDLTSTFKFDYIFSKNIDLSFISEMFKIIVSGSIAYISCKLNESLLPLNNYIIMSSLSHLPSKLYQKNINKNTKYGILIINLDQFNYKFIKTGFKVTDIKVNHRFLLFSFSRNIKVYKVGTWMNVYNKAFEFFISSVAFSVISESRIFIGDLKGQIHAIDIYINTYKKIIISDKPILSIIPYIDLLYEESLLVMCIFQLYQVSNDFIDEIIGSNSGYILSSLDYDTKFFLTLKDTNHHINVCLFGTDMEVVFWELSKKQKYRCYNKIFKNYLIIVNCDVCGLEIYNTNKICSLYNIYRLPFKIVDFDINDNNLVILTEKTIEFYKNYNGRR</sequence>